<reference evidence="1" key="1">
    <citation type="journal article" date="2019" name="bioRxiv">
        <title>The Genome of the Zebra Mussel, Dreissena polymorpha: A Resource for Invasive Species Research.</title>
        <authorList>
            <person name="McCartney M.A."/>
            <person name="Auch B."/>
            <person name="Kono T."/>
            <person name="Mallez S."/>
            <person name="Zhang Y."/>
            <person name="Obille A."/>
            <person name="Becker A."/>
            <person name="Abrahante J.E."/>
            <person name="Garbe J."/>
            <person name="Badalamenti J.P."/>
            <person name="Herman A."/>
            <person name="Mangelson H."/>
            <person name="Liachko I."/>
            <person name="Sullivan S."/>
            <person name="Sone E.D."/>
            <person name="Koren S."/>
            <person name="Silverstein K.A.T."/>
            <person name="Beckman K.B."/>
            <person name="Gohl D.M."/>
        </authorList>
    </citation>
    <scope>NUCLEOTIDE SEQUENCE</scope>
    <source>
        <strain evidence="1">Duluth1</strain>
        <tissue evidence="1">Whole animal</tissue>
    </source>
</reference>
<name>A0A9D4RZB7_DREPO</name>
<dbReference type="EMBL" id="JAIWYP010000001">
    <property type="protein sequence ID" value="KAH3884147.1"/>
    <property type="molecule type" value="Genomic_DNA"/>
</dbReference>
<proteinExistence type="predicted"/>
<evidence type="ECO:0000313" key="1">
    <source>
        <dbReference type="EMBL" id="KAH3884147.1"/>
    </source>
</evidence>
<keyword evidence="2" id="KW-1185">Reference proteome</keyword>
<comment type="caution">
    <text evidence="1">The sequence shown here is derived from an EMBL/GenBank/DDBJ whole genome shotgun (WGS) entry which is preliminary data.</text>
</comment>
<evidence type="ECO:0000313" key="2">
    <source>
        <dbReference type="Proteomes" id="UP000828390"/>
    </source>
</evidence>
<gene>
    <name evidence="1" type="ORF">DPMN_008119</name>
</gene>
<organism evidence="1 2">
    <name type="scientific">Dreissena polymorpha</name>
    <name type="common">Zebra mussel</name>
    <name type="synonym">Mytilus polymorpha</name>
    <dbReference type="NCBI Taxonomy" id="45954"/>
    <lineage>
        <taxon>Eukaryota</taxon>
        <taxon>Metazoa</taxon>
        <taxon>Spiralia</taxon>
        <taxon>Lophotrochozoa</taxon>
        <taxon>Mollusca</taxon>
        <taxon>Bivalvia</taxon>
        <taxon>Autobranchia</taxon>
        <taxon>Heteroconchia</taxon>
        <taxon>Euheterodonta</taxon>
        <taxon>Imparidentia</taxon>
        <taxon>Neoheterodontei</taxon>
        <taxon>Myida</taxon>
        <taxon>Dreissenoidea</taxon>
        <taxon>Dreissenidae</taxon>
        <taxon>Dreissena</taxon>
    </lineage>
</organism>
<reference evidence="1" key="2">
    <citation type="submission" date="2020-11" db="EMBL/GenBank/DDBJ databases">
        <authorList>
            <person name="McCartney M.A."/>
            <person name="Auch B."/>
            <person name="Kono T."/>
            <person name="Mallez S."/>
            <person name="Becker A."/>
            <person name="Gohl D.M."/>
            <person name="Silverstein K.A.T."/>
            <person name="Koren S."/>
            <person name="Bechman K.B."/>
            <person name="Herman A."/>
            <person name="Abrahante J.E."/>
            <person name="Garbe J."/>
        </authorList>
    </citation>
    <scope>NUCLEOTIDE SEQUENCE</scope>
    <source>
        <strain evidence="1">Duluth1</strain>
        <tissue evidence="1">Whole animal</tissue>
    </source>
</reference>
<dbReference type="AlphaFoldDB" id="A0A9D4RZB7"/>
<protein>
    <submittedName>
        <fullName evidence="1">Uncharacterized protein</fullName>
    </submittedName>
</protein>
<sequence>MYRLAVVVKVGLTCWFGSLDTGQGGKSWGKEIWGCKWISTGSPQTKLQQKVM</sequence>
<accession>A0A9D4RZB7</accession>
<dbReference type="Proteomes" id="UP000828390">
    <property type="component" value="Unassembled WGS sequence"/>
</dbReference>